<organism evidence="2 3">
    <name type="scientific">Adhaeribacter swui</name>
    <dbReference type="NCBI Taxonomy" id="2086471"/>
    <lineage>
        <taxon>Bacteria</taxon>
        <taxon>Pseudomonadati</taxon>
        <taxon>Bacteroidota</taxon>
        <taxon>Cytophagia</taxon>
        <taxon>Cytophagales</taxon>
        <taxon>Hymenobacteraceae</taxon>
        <taxon>Adhaeribacter</taxon>
    </lineage>
</organism>
<dbReference type="AlphaFoldDB" id="A0A7G7GBS1"/>
<feature type="transmembrane region" description="Helical" evidence="1">
    <location>
        <begin position="41"/>
        <end position="59"/>
    </location>
</feature>
<dbReference type="EMBL" id="CP055156">
    <property type="protein sequence ID" value="QNF34605.1"/>
    <property type="molecule type" value="Genomic_DNA"/>
</dbReference>
<feature type="transmembrane region" description="Helical" evidence="1">
    <location>
        <begin position="71"/>
        <end position="93"/>
    </location>
</feature>
<keyword evidence="3" id="KW-1185">Reference proteome</keyword>
<reference evidence="2 3" key="1">
    <citation type="journal article" date="2018" name="Int. J. Syst. Evol. Microbiol.">
        <title>Adhaeribacter swui sp. nov., isolated from wet mud.</title>
        <authorList>
            <person name="Kim D.U."/>
            <person name="Kim K.W."/>
            <person name="Kang M.S."/>
            <person name="Kim J.Y."/>
            <person name="Jang J.H."/>
            <person name="Kim M.K."/>
        </authorList>
    </citation>
    <scope>NUCLEOTIDE SEQUENCE [LARGE SCALE GENOMIC DNA]</scope>
    <source>
        <strain evidence="2 3">KCTC 52873</strain>
    </source>
</reference>
<feature type="transmembrane region" description="Helical" evidence="1">
    <location>
        <begin position="150"/>
        <end position="168"/>
    </location>
</feature>
<protein>
    <submittedName>
        <fullName evidence="2">DUF4199 domain-containing protein</fullName>
    </submittedName>
</protein>
<keyword evidence="1" id="KW-1133">Transmembrane helix</keyword>
<dbReference type="Pfam" id="PF13858">
    <property type="entry name" value="DUF4199"/>
    <property type="match status" value="1"/>
</dbReference>
<proteinExistence type="predicted"/>
<accession>A0A7G7GBS1</accession>
<evidence type="ECO:0000313" key="3">
    <source>
        <dbReference type="Proteomes" id="UP000515237"/>
    </source>
</evidence>
<dbReference type="RefSeq" id="WP_185271100.1">
    <property type="nucleotide sequence ID" value="NZ_CP055156.1"/>
</dbReference>
<keyword evidence="1" id="KW-0812">Transmembrane</keyword>
<evidence type="ECO:0000313" key="2">
    <source>
        <dbReference type="EMBL" id="QNF34605.1"/>
    </source>
</evidence>
<sequence>MFERPVFRVALRYGVLAALSSFIIMVLLYVAGKNPFGQSGFYTLFLLPVFLVLGTAFLRRKIDPELKFFKGLKFGWLVTLIAAVTFSILLFGFTQVAGSGAIQEHVQEMKAMMEENKAQFLKLPNGEQAYNTNYQQLDQITGNTLVLDNFIKLTLIGFLFSLVSATFYRK</sequence>
<evidence type="ECO:0000256" key="1">
    <source>
        <dbReference type="SAM" id="Phobius"/>
    </source>
</evidence>
<dbReference type="InterPro" id="IPR025250">
    <property type="entry name" value="DUF4199"/>
</dbReference>
<dbReference type="Proteomes" id="UP000515237">
    <property type="component" value="Chromosome"/>
</dbReference>
<feature type="transmembrane region" description="Helical" evidence="1">
    <location>
        <begin position="9"/>
        <end position="29"/>
    </location>
</feature>
<name>A0A7G7GBS1_9BACT</name>
<keyword evidence="1" id="KW-0472">Membrane</keyword>
<gene>
    <name evidence="2" type="ORF">HUW51_18410</name>
</gene>
<dbReference type="KEGG" id="aswu:HUW51_18410"/>